<evidence type="ECO:0000313" key="1">
    <source>
        <dbReference type="EMBL" id="KYF53100.1"/>
    </source>
</evidence>
<comment type="caution">
    <text evidence="1">The sequence shown here is derived from an EMBL/GenBank/DDBJ whole genome shotgun (WGS) entry which is preliminary data.</text>
</comment>
<sequence length="126" mass="13555">MSLRGIVMDADIEELLVEFYDGAHMVDVIAAWAYAVANRQVVLESLASFEKAYGQLIELHAAGKLGVGAADFSSGNLEVVRRINRLIGPGLDSDEARQAAREIHILAERCVRALKGSDASPVGQYG</sequence>
<organism evidence="1 2">
    <name type="scientific">Sorangium cellulosum</name>
    <name type="common">Polyangium cellulosum</name>
    <dbReference type="NCBI Taxonomy" id="56"/>
    <lineage>
        <taxon>Bacteria</taxon>
        <taxon>Pseudomonadati</taxon>
        <taxon>Myxococcota</taxon>
        <taxon>Polyangia</taxon>
        <taxon>Polyangiales</taxon>
        <taxon>Polyangiaceae</taxon>
        <taxon>Sorangium</taxon>
    </lineage>
</organism>
<gene>
    <name evidence="1" type="ORF">BE08_14155</name>
</gene>
<name>A0A150PBP6_SORCE</name>
<dbReference type="EMBL" id="JELY01002269">
    <property type="protein sequence ID" value="KYF53100.1"/>
    <property type="molecule type" value="Genomic_DNA"/>
</dbReference>
<evidence type="ECO:0000313" key="2">
    <source>
        <dbReference type="Proteomes" id="UP000075420"/>
    </source>
</evidence>
<reference evidence="1 2" key="1">
    <citation type="submission" date="2014-02" db="EMBL/GenBank/DDBJ databases">
        <title>The small core and large imbalanced accessory genome model reveals a collaborative survival strategy of Sorangium cellulosum strains in nature.</title>
        <authorList>
            <person name="Han K."/>
            <person name="Peng R."/>
            <person name="Blom J."/>
            <person name="Li Y.-Z."/>
        </authorList>
    </citation>
    <scope>NUCLEOTIDE SEQUENCE [LARGE SCALE GENOMIC DNA]</scope>
    <source>
        <strain evidence="1 2">So0157-25</strain>
    </source>
</reference>
<proteinExistence type="predicted"/>
<protein>
    <submittedName>
        <fullName evidence="1">Uncharacterized protein</fullName>
    </submittedName>
</protein>
<dbReference type="AlphaFoldDB" id="A0A150PBP6"/>
<dbReference type="Proteomes" id="UP000075420">
    <property type="component" value="Unassembled WGS sequence"/>
</dbReference>
<accession>A0A150PBP6</accession>